<dbReference type="InterPro" id="IPR001667">
    <property type="entry name" value="DDH_dom"/>
</dbReference>
<keyword evidence="3" id="KW-0540">Nuclease</keyword>
<dbReference type="Pfam" id="PF01368">
    <property type="entry name" value="DHH"/>
    <property type="match status" value="1"/>
</dbReference>
<dbReference type="Pfam" id="PF02272">
    <property type="entry name" value="DHHA1"/>
    <property type="match status" value="1"/>
</dbReference>
<dbReference type="InterPro" id="IPR051673">
    <property type="entry name" value="SSDNA_exonuclease_RecJ"/>
</dbReference>
<dbReference type="InterPro" id="IPR003156">
    <property type="entry name" value="DHHA1_dom"/>
</dbReference>
<dbReference type="GO" id="GO:0004527">
    <property type="term" value="F:exonuclease activity"/>
    <property type="evidence" value="ECO:0007669"/>
    <property type="project" value="UniProtKB-KW"/>
</dbReference>
<keyword evidence="5" id="KW-0269">Exonuclease</keyword>
<feature type="domain" description="DDH" evidence="6">
    <location>
        <begin position="76"/>
        <end position="227"/>
    </location>
</feature>
<dbReference type="AlphaFoldDB" id="A0A6J4P5M1"/>
<proteinExistence type="inferred from homology"/>
<evidence type="ECO:0000256" key="2">
    <source>
        <dbReference type="ARBA" id="ARBA00019841"/>
    </source>
</evidence>
<dbReference type="Gene3D" id="3.90.1640.30">
    <property type="match status" value="1"/>
</dbReference>
<dbReference type="Pfam" id="PF17768">
    <property type="entry name" value="RecJ_OB"/>
    <property type="match status" value="1"/>
</dbReference>
<evidence type="ECO:0000256" key="5">
    <source>
        <dbReference type="ARBA" id="ARBA00022839"/>
    </source>
</evidence>
<dbReference type="EMBL" id="CADCVB010000002">
    <property type="protein sequence ID" value="CAA9405100.1"/>
    <property type="molecule type" value="Genomic_DNA"/>
</dbReference>
<dbReference type="InterPro" id="IPR041122">
    <property type="entry name" value="RecJ_OB"/>
</dbReference>
<gene>
    <name evidence="9" type="ORF">AVDCRST_MAG78-72</name>
</gene>
<dbReference type="PANTHER" id="PTHR30255">
    <property type="entry name" value="SINGLE-STRANDED-DNA-SPECIFIC EXONUCLEASE RECJ"/>
    <property type="match status" value="1"/>
</dbReference>
<evidence type="ECO:0000259" key="7">
    <source>
        <dbReference type="Pfam" id="PF02272"/>
    </source>
</evidence>
<reference evidence="9" key="1">
    <citation type="submission" date="2020-02" db="EMBL/GenBank/DDBJ databases">
        <authorList>
            <person name="Meier V. D."/>
        </authorList>
    </citation>
    <scope>NUCLEOTIDE SEQUENCE</scope>
    <source>
        <strain evidence="9">AVDCRST_MAG78</strain>
    </source>
</reference>
<sequence>MARWRLLETEADVVSELARVAELDPLCARVLANRGVSPEGAPGFLSPSLKTVGAPSEEAWRVAARRVVRAIKDGERIGVFGDYDTDGLTSAATLYLALSRYTNNLVVQLPTRQTGYGLLEPYVRDLFAEGVDLIVTADCGISNRVGVEVAGSLGMDVIVTDHHIPPEDPPEAPPAVAVLDPKLWDPEDPLAGVGVAWKLAWAVARELEDPDGKRHIGRLLDLVSIGTIVDIAPLVGDNRALASMGLRHMNRSLPSGGARPGIEALAKVAGVRGELDEGDLGWKLGPRLNSIGRIKNPRPALDLLLTNDKREAMRIASLLNQLNSERQHRTRFAVERALAEVDPEQDFKIVVTDEGSAGGLAGLVAGRVAGATGRPAAILNRRADGSYGGSARSGETDVDLHGALFSVRHLLGEWGGHRKAAGLSVEPGNFDAFVAGVNQAVRAQIEANPDIFDPPIEVDAEVSLGGVSNGLLDWHERLAPFGSGNYRPVFVSEGLRVEGARQLWEGMNLLRLGDGVPAKLAGPPEAVPEGAFDAAYTVSRSAYTGAAELEIVDWRKG</sequence>
<keyword evidence="4" id="KW-0378">Hydrolase</keyword>
<accession>A0A6J4P5M1</accession>
<evidence type="ECO:0000256" key="1">
    <source>
        <dbReference type="ARBA" id="ARBA00005915"/>
    </source>
</evidence>
<evidence type="ECO:0000256" key="4">
    <source>
        <dbReference type="ARBA" id="ARBA00022801"/>
    </source>
</evidence>
<evidence type="ECO:0000313" key="9">
    <source>
        <dbReference type="EMBL" id="CAA9405100.1"/>
    </source>
</evidence>
<evidence type="ECO:0000259" key="6">
    <source>
        <dbReference type="Pfam" id="PF01368"/>
    </source>
</evidence>
<dbReference type="GO" id="GO:0003676">
    <property type="term" value="F:nucleic acid binding"/>
    <property type="evidence" value="ECO:0007669"/>
    <property type="project" value="InterPro"/>
</dbReference>
<evidence type="ECO:0000256" key="3">
    <source>
        <dbReference type="ARBA" id="ARBA00022722"/>
    </source>
</evidence>
<dbReference type="PANTHER" id="PTHR30255:SF2">
    <property type="entry name" value="SINGLE-STRANDED-DNA-SPECIFIC EXONUCLEASE RECJ"/>
    <property type="match status" value="1"/>
</dbReference>
<dbReference type="Gene3D" id="3.10.310.30">
    <property type="match status" value="1"/>
</dbReference>
<name>A0A6J4P5M1_9ACTN</name>
<feature type="domain" description="RecJ OB" evidence="8">
    <location>
        <begin position="458"/>
        <end position="512"/>
    </location>
</feature>
<dbReference type="SUPFAM" id="SSF64182">
    <property type="entry name" value="DHH phosphoesterases"/>
    <property type="match status" value="1"/>
</dbReference>
<feature type="domain" description="DHHA1" evidence="7">
    <location>
        <begin position="353"/>
        <end position="442"/>
    </location>
</feature>
<organism evidence="9">
    <name type="scientific">uncultured Rubrobacteraceae bacterium</name>
    <dbReference type="NCBI Taxonomy" id="349277"/>
    <lineage>
        <taxon>Bacteria</taxon>
        <taxon>Bacillati</taxon>
        <taxon>Actinomycetota</taxon>
        <taxon>Rubrobacteria</taxon>
        <taxon>Rubrobacterales</taxon>
        <taxon>Rubrobacteraceae</taxon>
        <taxon>environmental samples</taxon>
    </lineage>
</organism>
<evidence type="ECO:0000259" key="8">
    <source>
        <dbReference type="Pfam" id="PF17768"/>
    </source>
</evidence>
<comment type="similarity">
    <text evidence="1">Belongs to the RecJ family.</text>
</comment>
<dbReference type="InterPro" id="IPR038763">
    <property type="entry name" value="DHH_sf"/>
</dbReference>
<protein>
    <recommendedName>
        <fullName evidence="2">Single-stranded-DNA-specific exonuclease RecJ</fullName>
    </recommendedName>
</protein>